<evidence type="ECO:0000256" key="1">
    <source>
        <dbReference type="SAM" id="MobiDB-lite"/>
    </source>
</evidence>
<protein>
    <submittedName>
        <fullName evidence="3">Uncharacterized protein</fullName>
    </submittedName>
</protein>
<dbReference type="Proteomes" id="UP001473302">
    <property type="component" value="Unassembled WGS sequence"/>
</dbReference>
<evidence type="ECO:0000256" key="2">
    <source>
        <dbReference type="SAM" id="Phobius"/>
    </source>
</evidence>
<feature type="compositionally biased region" description="Basic residues" evidence="1">
    <location>
        <begin position="589"/>
        <end position="608"/>
    </location>
</feature>
<organism evidence="3 4">
    <name type="scientific">Mucor flavus</name>
    <dbReference type="NCBI Taxonomy" id="439312"/>
    <lineage>
        <taxon>Eukaryota</taxon>
        <taxon>Fungi</taxon>
        <taxon>Fungi incertae sedis</taxon>
        <taxon>Mucoromycota</taxon>
        <taxon>Mucoromycotina</taxon>
        <taxon>Mucoromycetes</taxon>
        <taxon>Mucorales</taxon>
        <taxon>Mucorineae</taxon>
        <taxon>Mucoraceae</taxon>
        <taxon>Mucor</taxon>
    </lineage>
</organism>
<sequence length="608" mass="67263">MPTQKLTLEQQQQLLHAACLAVLNSPDTVYPVRFDPFEHFVSKIKNFTKNLVYFMVALVIILFSLFLSINSFTLLVVTLGLVKFYSLHGNFLIRRAAKWYWYEFTDNQKRCHESNHVHSLIDNSCYCSTLGVEDDAGLFFDPECDGCCYCSSLEGEDAGSHYSEANSHCYCSTLGEKDDSGVIESNTHCYCSSLEGEDAGGIARGDEVIVEGDNTHLPGDIDLSDGHGANDINLVAGELVGSADDNLIVHNAEIFGNINPAFLEHKFLSPPIFEKTDYETVPVSYPFVESEKVCGDSNTSFLYFKNTKVQGSVRRSRLRVRRLIRSRPGVPRCTRLRPLRFFGDSSFRCSSSLVEYMEVDSLDKLEEMASFCEPMDIDPFEEMSAGDDQQLVVGNFGSFSFGYVPNLKEGSFEPVVTGAGSPVCTIPFLTPSFGVHLPPSNGIFLKESVFSDCVPTVGTKFGTSVSEERGLTPIPVIQENIAEAITLPISLVKETSSKPMMKISSCLKSKPKNQTASITTTATTSTTRPLVEDPFGSKPLNRMAFSSSAATATADKAESLHKSILDALFADAEEEEEEEIKKKEEKEVKRHNKKDGRKVVHPKARMIK</sequence>
<name>A0ABP9YS15_9FUNG</name>
<feature type="region of interest" description="Disordered" evidence="1">
    <location>
        <begin position="514"/>
        <end position="535"/>
    </location>
</feature>
<feature type="compositionally biased region" description="Basic and acidic residues" evidence="1">
    <location>
        <begin position="579"/>
        <end position="588"/>
    </location>
</feature>
<keyword evidence="2" id="KW-1133">Transmembrane helix</keyword>
<reference evidence="3 4" key="1">
    <citation type="submission" date="2024-04" db="EMBL/GenBank/DDBJ databases">
        <title>genome sequences of Mucor flavus KT1a and Helicostylum pulchrum KT1b strains isolated from the surface of a dry-aged beef.</title>
        <authorList>
            <person name="Toyotome T."/>
            <person name="Hosono M."/>
            <person name="Torimaru M."/>
            <person name="Fukuda K."/>
            <person name="Mikami N."/>
        </authorList>
    </citation>
    <scope>NUCLEOTIDE SEQUENCE [LARGE SCALE GENOMIC DNA]</scope>
    <source>
        <strain evidence="3 4">KT1a</strain>
    </source>
</reference>
<feature type="compositionally biased region" description="Low complexity" evidence="1">
    <location>
        <begin position="515"/>
        <end position="527"/>
    </location>
</feature>
<gene>
    <name evidence="3" type="ORF">MFLAVUS_003061</name>
</gene>
<keyword evidence="2" id="KW-0812">Transmembrane</keyword>
<keyword evidence="2" id="KW-0472">Membrane</keyword>
<feature type="region of interest" description="Disordered" evidence="1">
    <location>
        <begin position="573"/>
        <end position="608"/>
    </location>
</feature>
<keyword evidence="4" id="KW-1185">Reference proteome</keyword>
<dbReference type="EMBL" id="BAABUK010000005">
    <property type="protein sequence ID" value="GAA5809649.1"/>
    <property type="molecule type" value="Genomic_DNA"/>
</dbReference>
<accession>A0ABP9YS15</accession>
<comment type="caution">
    <text evidence="3">The sequence shown here is derived from an EMBL/GenBank/DDBJ whole genome shotgun (WGS) entry which is preliminary data.</text>
</comment>
<evidence type="ECO:0000313" key="4">
    <source>
        <dbReference type="Proteomes" id="UP001473302"/>
    </source>
</evidence>
<proteinExistence type="predicted"/>
<feature type="transmembrane region" description="Helical" evidence="2">
    <location>
        <begin position="51"/>
        <end position="69"/>
    </location>
</feature>
<evidence type="ECO:0000313" key="3">
    <source>
        <dbReference type="EMBL" id="GAA5809649.1"/>
    </source>
</evidence>